<dbReference type="EMBL" id="CAMXCT030006101">
    <property type="protein sequence ID" value="CAL4801234.1"/>
    <property type="molecule type" value="Genomic_DNA"/>
</dbReference>
<dbReference type="EMBL" id="CAMXCT010006101">
    <property type="protein sequence ID" value="CAI4013922.1"/>
    <property type="molecule type" value="Genomic_DNA"/>
</dbReference>
<feature type="domain" description="Integrase catalytic" evidence="2">
    <location>
        <begin position="860"/>
        <end position="1013"/>
    </location>
</feature>
<comment type="caution">
    <text evidence="3">The sequence shown here is derived from an EMBL/GenBank/DDBJ whole genome shotgun (WGS) entry which is preliminary data.</text>
</comment>
<dbReference type="InterPro" id="IPR036397">
    <property type="entry name" value="RNaseH_sf"/>
</dbReference>
<feature type="region of interest" description="Disordered" evidence="1">
    <location>
        <begin position="1217"/>
        <end position="1238"/>
    </location>
</feature>
<proteinExistence type="predicted"/>
<evidence type="ECO:0000256" key="1">
    <source>
        <dbReference type="SAM" id="MobiDB-lite"/>
    </source>
</evidence>
<accession>A0A9P1DR11</accession>
<dbReference type="GO" id="GO:0015074">
    <property type="term" value="P:DNA integration"/>
    <property type="evidence" value="ECO:0007669"/>
    <property type="project" value="InterPro"/>
</dbReference>
<evidence type="ECO:0000313" key="5">
    <source>
        <dbReference type="EMBL" id="CAL4801234.1"/>
    </source>
</evidence>
<dbReference type="SUPFAM" id="SSF53098">
    <property type="entry name" value="Ribonuclease H-like"/>
    <property type="match status" value="1"/>
</dbReference>
<dbReference type="Gene3D" id="3.30.420.10">
    <property type="entry name" value="Ribonuclease H-like superfamily/Ribonuclease H"/>
    <property type="match status" value="1"/>
</dbReference>
<sequence>MANFLVRETLGYEEFSEARIRLWEEQTGIDPAERNFGLPPISEWDWWDDDYEYGYMGGMDVTTGDAEHQHDPAATAAAASSPEQGAEPPVSAAPGSSPSHRVGAASEHSAPGPVSDPGKPKIPQDVSEVSLADSFIMGVLRGWRLLKAASLTPEETRDILSTTQNKLDFEAISQALSALWDEQLLGHRYSQHAGRHGSSNNALWHEWHDDGWDDGYEINYDEMWTWGNDDGWWNDGQYHDEWHEHEWPDETSSAKEVQTTLSPDEEERLQDALQAEQVAEQLAAEARRTWQEAQKTTQQLKRDRGFGHVNTVNNGRCFNCGGNHLVRDCPDRRHGNYPKGKFSGKGKGMFWSSKGKSPYHSKDGNGKGFNKNPVNAYALYGMELASTTKASTSTGSSSLASQAHGMLDCGATASAAPEVSAQELVIAVLSHDRQATVNIFSAQRPYFRFGNGKWGRARYKLEICSDVSGQKKTFSLYALPNPIEFYQPNFDKSQLEKLNNKVQYLLEKPNVENSLKVPKSKAASKNVEKKMVVTMGYMDQSSPMTSPSDSSWDPILDSPDRRNLEDFLTEQVMKMVTMMTATMSHLALQIAMDGRECLWEIACADNSWLTQAALNHGLPARRINYKQGFDLYKKSAWMEMERLRKIKRPKKLWLSLPCTHWCQWTNVNYNTDERKAVLEDLRRRDRRMMHYAKDFILNAVDDDPDIDVYWVCPRNHQHAFIQGIETARSAYYPVRMVEAIVRHWKNQLAPQRHVQALTSPDAVVNSKHAECDVKWTQRLQALPVEEVLPPVPDDGDLSDGYEPSILEAPQHGHPSNRNLIHLFRDAGLPKWKIEMARDFRCDACDRLLQGSKSSGEVPRASTHPLCKAWEIVGADSSEWHVPDQKIKIKFILLIDFATKLRAVHVVKSYGLTQMLSESSEDVIKAIAEKWLADKPKPRLIVPDNSSVFRATDVNEFLTNVGIQLSLPAEKESWAHGLVESAIKDVKMTASAIQLGQPTLPPGVSLQLACAALNSTEYTKGYSSFQWCYGKDYTITDEEINECEHPDLPDRPDESTAVPAAVAKKAKKVFQKGVTFSDPALQPRSKIVGKKSLTPDELHQPDDGLLDFYHLVVDNDLDCLSMQFDLDFVSNRQFKNFLRSPTAYLVKKMRDSEVVLSKLSPQHRELFARAKGKEIDSFLKNEAVKACHRNEEVREAMGSGRIVRARWVLTWKLVPPEDQDEARQDASTNPSTTHTSDGLKKAKARIVLLGFEHPEIGNVDYKTSSPVQSMLARNLLYQATCQHSWQLEGLDLATAFLQTAPTSADANLWTYGVAELRTALGLDSNGIMKVMRNIYGSTTAPRGLWLDLHKTLTGLGGYPALGERCLWVWYDEDPETKQPFTIGMMGGHVDDFHRTGDSNNAKWNEVCRKIDAAYRWGTTKHSAYRHADTDIQVKRDNDGDLVITVNQQYYVDSLPDLGISADRLRQEDARMTSHEIAACRGALGALQWLAIQTQPQLCARCNLLLTEVIKFGKMSYAMEIQRMIGEIRRESYELKFFKHKTAKTCDYDLGDSLTKKRPDCRVGLQKFLKTWLWAVKYDPQFIASKKNKKEGKTAINQIDDYLSGKPDLSFYAGATDPCQVRHYDFMFDHWPLSAMLGSGGAPFL</sequence>
<dbReference type="InterPro" id="IPR012337">
    <property type="entry name" value="RNaseH-like_sf"/>
</dbReference>
<feature type="compositionally biased region" description="Low complexity" evidence="1">
    <location>
        <begin position="72"/>
        <end position="99"/>
    </location>
</feature>
<dbReference type="PROSITE" id="PS50994">
    <property type="entry name" value="INTEGRASE"/>
    <property type="match status" value="1"/>
</dbReference>
<evidence type="ECO:0000313" key="4">
    <source>
        <dbReference type="EMBL" id="CAL1167297.1"/>
    </source>
</evidence>
<organism evidence="3">
    <name type="scientific">Cladocopium goreaui</name>
    <dbReference type="NCBI Taxonomy" id="2562237"/>
    <lineage>
        <taxon>Eukaryota</taxon>
        <taxon>Sar</taxon>
        <taxon>Alveolata</taxon>
        <taxon>Dinophyceae</taxon>
        <taxon>Suessiales</taxon>
        <taxon>Symbiodiniaceae</taxon>
        <taxon>Cladocopium</taxon>
    </lineage>
</organism>
<evidence type="ECO:0000313" key="3">
    <source>
        <dbReference type="EMBL" id="CAI4013922.1"/>
    </source>
</evidence>
<feature type="compositionally biased region" description="Polar residues" evidence="1">
    <location>
        <begin position="1224"/>
        <end position="1235"/>
    </location>
</feature>
<keyword evidence="6" id="KW-1185">Reference proteome</keyword>
<dbReference type="OrthoDB" id="3054497at2759"/>
<feature type="region of interest" description="Disordered" evidence="1">
    <location>
        <begin position="62"/>
        <end position="124"/>
    </location>
</feature>
<dbReference type="Proteomes" id="UP001152797">
    <property type="component" value="Unassembled WGS sequence"/>
</dbReference>
<name>A0A9P1DR11_9DINO</name>
<protein>
    <submittedName>
        <fullName evidence="5">Integrase catalytic domain-containing protein</fullName>
    </submittedName>
</protein>
<evidence type="ECO:0000313" key="6">
    <source>
        <dbReference type="Proteomes" id="UP001152797"/>
    </source>
</evidence>
<dbReference type="InterPro" id="IPR001584">
    <property type="entry name" value="Integrase_cat-core"/>
</dbReference>
<reference evidence="4" key="2">
    <citation type="submission" date="2024-04" db="EMBL/GenBank/DDBJ databases">
        <authorList>
            <person name="Chen Y."/>
            <person name="Shah S."/>
            <person name="Dougan E. K."/>
            <person name="Thang M."/>
            <person name="Chan C."/>
        </authorList>
    </citation>
    <scope>NUCLEOTIDE SEQUENCE [LARGE SCALE GENOMIC DNA]</scope>
</reference>
<reference evidence="3" key="1">
    <citation type="submission" date="2022-10" db="EMBL/GenBank/DDBJ databases">
        <authorList>
            <person name="Chen Y."/>
            <person name="Dougan E. K."/>
            <person name="Chan C."/>
            <person name="Rhodes N."/>
            <person name="Thang M."/>
        </authorList>
    </citation>
    <scope>NUCLEOTIDE SEQUENCE</scope>
</reference>
<dbReference type="EMBL" id="CAMXCT020006101">
    <property type="protein sequence ID" value="CAL1167297.1"/>
    <property type="molecule type" value="Genomic_DNA"/>
</dbReference>
<gene>
    <name evidence="3" type="ORF">C1SCF055_LOCUS38860</name>
</gene>
<dbReference type="GO" id="GO:0003676">
    <property type="term" value="F:nucleic acid binding"/>
    <property type="evidence" value="ECO:0007669"/>
    <property type="project" value="InterPro"/>
</dbReference>
<evidence type="ECO:0000259" key="2">
    <source>
        <dbReference type="PROSITE" id="PS50994"/>
    </source>
</evidence>